<dbReference type="CDD" id="cd07067">
    <property type="entry name" value="HP_PGM_like"/>
    <property type="match status" value="1"/>
</dbReference>
<keyword evidence="2" id="KW-1185">Reference proteome</keyword>
<dbReference type="EMBL" id="VDES01000002">
    <property type="protein sequence ID" value="MBA1375052.1"/>
    <property type="molecule type" value="Genomic_DNA"/>
</dbReference>
<accession>A0A7V8U936</accession>
<dbReference type="Gene3D" id="3.40.50.1240">
    <property type="entry name" value="Phosphoglycerate mutase-like"/>
    <property type="match status" value="1"/>
</dbReference>
<dbReference type="SMART" id="SM00855">
    <property type="entry name" value="PGAM"/>
    <property type="match status" value="1"/>
</dbReference>
<dbReference type="InterPro" id="IPR029033">
    <property type="entry name" value="His_PPase_superfam"/>
</dbReference>
<sequence>MCAKVLLVRHTEVARAWRGRCYGQSDMGLSRAGAAQVRALAPDLARWKPDIVLHSGLRRAQRLAQAIAALSGLDASADPAWQERDFGSWEGRSWSAIYRETGDAMDGMIDDPARFRPGGGETTMELAARSLAAWRELPRQRGLVVTHGGPIAAIAGTLNGVPVREWPRLVPAPGDAVEIAIPDDGHCGYCS</sequence>
<dbReference type="Proteomes" id="UP000589292">
    <property type="component" value="Unassembled WGS sequence"/>
</dbReference>
<dbReference type="AlphaFoldDB" id="A0A7V8U936"/>
<reference evidence="1 2" key="1">
    <citation type="journal article" date="1994" name="Int. J. Syst. Bacteriol.">
        <title>Phylogenetic positions of novel aerobic, bacteriochlorophyll a-containing bacteria and description of Roseococcus thiosulfatophilus gen. nov., sp. nov., Erythromicrobium ramosum gen. nov., sp. nov., and Erythrobacter litoralis sp. nov.</title>
        <authorList>
            <person name="Yurkov V."/>
            <person name="Stackebrandt E."/>
            <person name="Holmes A."/>
            <person name="Fuerst J.A."/>
            <person name="Hugenholtz P."/>
            <person name="Golecki J."/>
            <person name="Gad'on N."/>
            <person name="Gorlenko V.M."/>
            <person name="Kompantseva E.I."/>
            <person name="Drews G."/>
        </authorList>
    </citation>
    <scope>NUCLEOTIDE SEQUENCE [LARGE SCALE GENOMIC DNA]</scope>
    <source>
        <strain evidence="1 2">KR-99</strain>
    </source>
</reference>
<name>A0A7V8U936_9SPHN</name>
<protein>
    <submittedName>
        <fullName evidence="1">Histidine phosphatase family protein</fullName>
    </submittedName>
</protein>
<dbReference type="InterPro" id="IPR013078">
    <property type="entry name" value="His_Pase_superF_clade-1"/>
</dbReference>
<dbReference type="GO" id="GO:0016791">
    <property type="term" value="F:phosphatase activity"/>
    <property type="evidence" value="ECO:0007669"/>
    <property type="project" value="TreeGrafter"/>
</dbReference>
<evidence type="ECO:0000313" key="2">
    <source>
        <dbReference type="Proteomes" id="UP000589292"/>
    </source>
</evidence>
<comment type="caution">
    <text evidence="1">The sequence shown here is derived from an EMBL/GenBank/DDBJ whole genome shotgun (WGS) entry which is preliminary data.</text>
</comment>
<proteinExistence type="predicted"/>
<dbReference type="SUPFAM" id="SSF53254">
    <property type="entry name" value="Phosphoglycerate mutase-like"/>
    <property type="match status" value="1"/>
</dbReference>
<dbReference type="PANTHER" id="PTHR48100">
    <property type="entry name" value="BROAD-SPECIFICITY PHOSPHATASE YOR283W-RELATED"/>
    <property type="match status" value="1"/>
</dbReference>
<dbReference type="InterPro" id="IPR050275">
    <property type="entry name" value="PGM_Phosphatase"/>
</dbReference>
<dbReference type="PANTHER" id="PTHR48100:SF1">
    <property type="entry name" value="HISTIDINE PHOSPHATASE FAMILY PROTEIN-RELATED"/>
    <property type="match status" value="1"/>
</dbReference>
<evidence type="ECO:0000313" key="1">
    <source>
        <dbReference type="EMBL" id="MBA1375052.1"/>
    </source>
</evidence>
<dbReference type="Pfam" id="PF00300">
    <property type="entry name" value="His_Phos_1"/>
    <property type="match status" value="1"/>
</dbReference>
<organism evidence="1 2">
    <name type="scientific">Sphingomonas ursincola</name>
    <dbReference type="NCBI Taxonomy" id="56361"/>
    <lineage>
        <taxon>Bacteria</taxon>
        <taxon>Pseudomonadati</taxon>
        <taxon>Pseudomonadota</taxon>
        <taxon>Alphaproteobacteria</taxon>
        <taxon>Sphingomonadales</taxon>
        <taxon>Sphingomonadaceae</taxon>
        <taxon>Sphingomonas</taxon>
    </lineage>
</organism>
<gene>
    <name evidence="1" type="ORF">FG486_11945</name>
</gene>
<dbReference type="GO" id="GO:0005737">
    <property type="term" value="C:cytoplasm"/>
    <property type="evidence" value="ECO:0007669"/>
    <property type="project" value="TreeGrafter"/>
</dbReference>